<dbReference type="InterPro" id="IPR001650">
    <property type="entry name" value="Helicase_C-like"/>
</dbReference>
<dbReference type="Pfam" id="PF00270">
    <property type="entry name" value="DEAD"/>
    <property type="match status" value="1"/>
</dbReference>
<dbReference type="SMART" id="SM00487">
    <property type="entry name" value="DEXDc"/>
    <property type="match status" value="1"/>
</dbReference>
<dbReference type="PANTHER" id="PTHR43519">
    <property type="entry name" value="ATP-DEPENDENT RNA HELICASE HRPB"/>
    <property type="match status" value="1"/>
</dbReference>
<evidence type="ECO:0000256" key="1">
    <source>
        <dbReference type="ARBA" id="ARBA00022741"/>
    </source>
</evidence>
<dbReference type="PROSITE" id="PS51192">
    <property type="entry name" value="HELICASE_ATP_BIND_1"/>
    <property type="match status" value="1"/>
</dbReference>
<feature type="region of interest" description="Disordered" evidence="5">
    <location>
        <begin position="947"/>
        <end position="966"/>
    </location>
</feature>
<dbReference type="SMART" id="SM00490">
    <property type="entry name" value="HELICc"/>
    <property type="match status" value="1"/>
</dbReference>
<dbReference type="InterPro" id="IPR027417">
    <property type="entry name" value="P-loop_NTPase"/>
</dbReference>
<dbReference type="InterPro" id="IPR010225">
    <property type="entry name" value="HrpB"/>
</dbReference>
<evidence type="ECO:0000256" key="5">
    <source>
        <dbReference type="SAM" id="MobiDB-lite"/>
    </source>
</evidence>
<dbReference type="PROSITE" id="PS51194">
    <property type="entry name" value="HELICASE_CTER"/>
    <property type="match status" value="1"/>
</dbReference>
<dbReference type="SMART" id="SM00847">
    <property type="entry name" value="HA2"/>
    <property type="match status" value="1"/>
</dbReference>
<dbReference type="InterPro" id="IPR011545">
    <property type="entry name" value="DEAD/DEAH_box_helicase_dom"/>
</dbReference>
<keyword evidence="3 8" id="KW-0347">Helicase</keyword>
<keyword evidence="4" id="KW-0067">ATP-binding</keyword>
<evidence type="ECO:0000259" key="7">
    <source>
        <dbReference type="PROSITE" id="PS51194"/>
    </source>
</evidence>
<dbReference type="AlphaFoldDB" id="A0A6C0G630"/>
<keyword evidence="1" id="KW-0547">Nucleotide-binding</keyword>
<feature type="region of interest" description="Disordered" evidence="5">
    <location>
        <begin position="549"/>
        <end position="641"/>
    </location>
</feature>
<feature type="compositionally biased region" description="Low complexity" evidence="5">
    <location>
        <begin position="553"/>
        <end position="567"/>
    </location>
</feature>
<dbReference type="NCBIfam" id="TIGR01970">
    <property type="entry name" value="DEAH_box_HrpB"/>
    <property type="match status" value="1"/>
</dbReference>
<dbReference type="GO" id="GO:0005524">
    <property type="term" value="F:ATP binding"/>
    <property type="evidence" value="ECO:0007669"/>
    <property type="project" value="UniProtKB-KW"/>
</dbReference>
<dbReference type="CDD" id="cd17990">
    <property type="entry name" value="DEXHc_HrpB"/>
    <property type="match status" value="1"/>
</dbReference>
<evidence type="ECO:0000256" key="2">
    <source>
        <dbReference type="ARBA" id="ARBA00022801"/>
    </source>
</evidence>
<evidence type="ECO:0000256" key="4">
    <source>
        <dbReference type="ARBA" id="ARBA00022840"/>
    </source>
</evidence>
<dbReference type="Gene3D" id="3.40.50.300">
    <property type="entry name" value="P-loop containing nucleotide triphosphate hydrolases"/>
    <property type="match status" value="2"/>
</dbReference>
<dbReference type="InterPro" id="IPR007502">
    <property type="entry name" value="Helicase-assoc_dom"/>
</dbReference>
<gene>
    <name evidence="8" type="primary">hrpB</name>
    <name evidence="8" type="ORF">GXP70_13065</name>
</gene>
<organism evidence="8 9">
    <name type="scientific">Paenibacillus lycopersici</name>
    <dbReference type="NCBI Taxonomy" id="2704462"/>
    <lineage>
        <taxon>Bacteria</taxon>
        <taxon>Bacillati</taxon>
        <taxon>Bacillota</taxon>
        <taxon>Bacilli</taxon>
        <taxon>Bacillales</taxon>
        <taxon>Paenibacillaceae</taxon>
        <taxon>Paenibacillus</taxon>
    </lineage>
</organism>
<evidence type="ECO:0000313" key="8">
    <source>
        <dbReference type="EMBL" id="QHT60785.1"/>
    </source>
</evidence>
<dbReference type="Pfam" id="PF24473">
    <property type="entry name" value="CON_HrpB"/>
    <property type="match status" value="1"/>
</dbReference>
<dbReference type="SUPFAM" id="SSF52540">
    <property type="entry name" value="P-loop containing nucleoside triphosphate hydrolases"/>
    <property type="match status" value="1"/>
</dbReference>
<proteinExistence type="predicted"/>
<dbReference type="GO" id="GO:0016787">
    <property type="term" value="F:hydrolase activity"/>
    <property type="evidence" value="ECO:0007669"/>
    <property type="project" value="UniProtKB-KW"/>
</dbReference>
<dbReference type="Gene3D" id="1.20.120.1080">
    <property type="match status" value="1"/>
</dbReference>
<feature type="compositionally biased region" description="Low complexity" evidence="5">
    <location>
        <begin position="617"/>
        <end position="640"/>
    </location>
</feature>
<reference evidence="8 9" key="1">
    <citation type="submission" date="2020-01" db="EMBL/GenBank/DDBJ databases">
        <title>Paenibacillus sp. nov., isolated from tomato rhizosphere.</title>
        <authorList>
            <person name="Weon H.-Y."/>
            <person name="Lee S.A."/>
        </authorList>
    </citation>
    <scope>NUCLEOTIDE SEQUENCE [LARGE SCALE GENOMIC DNA]</scope>
    <source>
        <strain evidence="8 9">12200R-189</strain>
    </source>
</reference>
<dbReference type="InterPro" id="IPR013689">
    <property type="entry name" value="RNA_helicase_ATP-dep_HrpB_C"/>
</dbReference>
<dbReference type="InterPro" id="IPR049614">
    <property type="entry name" value="HrpB_DEXH"/>
</dbReference>
<accession>A0A6C0G630</accession>
<dbReference type="GO" id="GO:0003676">
    <property type="term" value="F:nucleic acid binding"/>
    <property type="evidence" value="ECO:0007669"/>
    <property type="project" value="InterPro"/>
</dbReference>
<dbReference type="InterPro" id="IPR014001">
    <property type="entry name" value="Helicase_ATP-bd"/>
</dbReference>
<dbReference type="FunFam" id="3.40.50.300:FF:002125">
    <property type="entry name" value="ATP-dependent helicase HrpB"/>
    <property type="match status" value="1"/>
</dbReference>
<name>A0A6C0G630_9BACL</name>
<dbReference type="InterPro" id="IPR056329">
    <property type="entry name" value="CON_HrpB"/>
</dbReference>
<evidence type="ECO:0000313" key="9">
    <source>
        <dbReference type="Proteomes" id="UP000476064"/>
    </source>
</evidence>
<keyword evidence="2" id="KW-0378">Hydrolase</keyword>
<dbReference type="PANTHER" id="PTHR43519:SF1">
    <property type="entry name" value="ATP-DEPENDENT RNA HELICASE HRPB"/>
    <property type="match status" value="1"/>
</dbReference>
<evidence type="ECO:0000256" key="3">
    <source>
        <dbReference type="ARBA" id="ARBA00022806"/>
    </source>
</evidence>
<dbReference type="GO" id="GO:0004386">
    <property type="term" value="F:helicase activity"/>
    <property type="evidence" value="ECO:0007669"/>
    <property type="project" value="UniProtKB-KW"/>
</dbReference>
<dbReference type="EMBL" id="CP048209">
    <property type="protein sequence ID" value="QHT60785.1"/>
    <property type="molecule type" value="Genomic_DNA"/>
</dbReference>
<dbReference type="KEGG" id="plyc:GXP70_13065"/>
<feature type="domain" description="Helicase C-terminal" evidence="7">
    <location>
        <begin position="244"/>
        <end position="424"/>
    </location>
</feature>
<dbReference type="PROSITE" id="PS50044">
    <property type="entry name" value="SIGMA54_3"/>
    <property type="match status" value="1"/>
</dbReference>
<dbReference type="Proteomes" id="UP000476064">
    <property type="component" value="Chromosome"/>
</dbReference>
<dbReference type="CDD" id="cd18791">
    <property type="entry name" value="SF2_C_RHA"/>
    <property type="match status" value="1"/>
</dbReference>
<keyword evidence="9" id="KW-1185">Reference proteome</keyword>
<dbReference type="Pfam" id="PF08482">
    <property type="entry name" value="HrpB_C"/>
    <property type="match status" value="1"/>
</dbReference>
<feature type="domain" description="Helicase ATP-binding" evidence="6">
    <location>
        <begin position="62"/>
        <end position="226"/>
    </location>
</feature>
<evidence type="ECO:0000259" key="6">
    <source>
        <dbReference type="PROSITE" id="PS51192"/>
    </source>
</evidence>
<protein>
    <submittedName>
        <fullName evidence="8">ATP-dependent helicase HrpB</fullName>
    </submittedName>
</protein>
<sequence>MNAKGDSISGLPATAAGAGAAAGAGGRLEARAGDGAGTGIEAGGSASASGRLPIDDLLPELRKAMGERTSAVLVAAPGAGKTTRVPLALLDEAWLAGQRILMLEPRRLAARAAARFMAASLGEAVGGTVGYRVRMDTKVGPATRIEVITEGVLTRMLQQDPSLEGVGLVIFDEFHERHLNGDLGLALCLQTQSVFRESLRLLVMSATLEAEPVAELLGGAPLLMSEGRAFPVETSYAAKPVTGRLEEAVVRCTLAAMRSDEGDALVFLPGAGEIRRAEQLLRAALSGGGTGLPAGIAVLPLYGALPPEAQDRAVSAAAGGERKIVLATSIAESSVTVRGVRIVVDGGLSRVPRFSPRTGMARLETVPVSAASADQRRGRAGREAPGVCYRLWTEGEHRQLKPQSDPELLGADLAPLALELAIWGIGDPAELAWLTPPPEAAYAQAIELLQELNALGEDGRPTPHGQAMAELGMHPRLAHMVLEAKPLGLGELACELAALLGDRDMLRSSRSIDMRLRLEALHGRAAGDAADPAAVKRLAAEAREWMRAAGVKPQARTQAAGAAPGAEAAGGGQRPRGPAPGKPDAPSAAGGRADAPSARASIGQAASSGHAASIGRATSGGQAASGPSGAARGAPGGPLAQPSRDAACGLLLALAYPDRIAQRRGDGRFLLRNGRGAAVQELQPLSAAPYLAAAELEDSGADSRILLAAPLGLEELETFFADQIRIETEIKWDRQAEAVRSRRRYRLGSLVLKETQLADPDASLVAEALLGGIAEQGLELLPWSKQARQLRDRMNLMHTHNPDWPDVSDEALLAALPEWLGPYIGGMRSRNDLSRLSMAAIMESLLSWQERQTLEAEVPTHMTVPSGSRIPLDYGDPAAPVLAVRLQELFGLRETPRIAGGKLPVTIHMLSPAHRPVQVTQDLASFWQHAYFDVKKDLKGRYPKHYWPDNPLEAPATNRAKPRPQP</sequence>
<dbReference type="Pfam" id="PF00271">
    <property type="entry name" value="Helicase_C"/>
    <property type="match status" value="1"/>
</dbReference>